<feature type="coiled-coil region" evidence="1">
    <location>
        <begin position="216"/>
        <end position="243"/>
    </location>
</feature>
<dbReference type="CDD" id="cd21892">
    <property type="entry name" value="SARAH_RASSF5"/>
    <property type="match status" value="1"/>
</dbReference>
<feature type="domain" description="SARAH" evidence="3">
    <location>
        <begin position="197"/>
        <end position="244"/>
    </location>
</feature>
<evidence type="ECO:0000313" key="4">
    <source>
        <dbReference type="Ensembl" id="ENSECRP00000006647.1"/>
    </source>
</evidence>
<dbReference type="Gene3D" id="3.10.20.90">
    <property type="entry name" value="Phosphatidylinositol 3-kinase Catalytic Subunit, Chain A, domain 1"/>
    <property type="match status" value="1"/>
</dbReference>
<dbReference type="Pfam" id="PF00788">
    <property type="entry name" value="RA"/>
    <property type="match status" value="1"/>
</dbReference>
<sequence>MKGSNSMSSGYGSLEEDLDLEDQFFTAKSTLIRRAAKKYGIKNDAKQEIPKELSYQEIKKKIEDYNSEVSDCLGMKLSEDCTYTGFIKVHLKLQRPVTVNPTEGSDKKTSFYLPMDAVKQLHIISTTTVSEVIQGLLLKYMVIDNPQKFALYGQTQRDGQELVQKLPMQEHPLVLRLNAGPDASKLTFVLKENESQEVEWHAFSVPELQNFLTILEKEEQDRIKQVHAKYDRYRRKLKKALEEAEGKPG</sequence>
<dbReference type="FunFam" id="1.20.5.110:FF:000032">
    <property type="entry name" value="Ras association domain family member 5"/>
    <property type="match status" value="1"/>
</dbReference>
<reference evidence="4" key="2">
    <citation type="submission" date="2025-08" db="UniProtKB">
        <authorList>
            <consortium name="Ensembl"/>
        </authorList>
    </citation>
    <scope>IDENTIFICATION</scope>
</reference>
<reference evidence="4" key="1">
    <citation type="submission" date="2021-06" db="EMBL/GenBank/DDBJ databases">
        <authorList>
            <consortium name="Wellcome Sanger Institute Data Sharing"/>
        </authorList>
    </citation>
    <scope>NUCLEOTIDE SEQUENCE [LARGE SCALE GENOMIC DNA]</scope>
</reference>
<dbReference type="GeneTree" id="ENSGT00940000159288"/>
<keyword evidence="1" id="KW-0175">Coiled coil</keyword>
<dbReference type="SUPFAM" id="SSF54236">
    <property type="entry name" value="Ubiquitin-like"/>
    <property type="match status" value="1"/>
</dbReference>
<dbReference type="InterPro" id="IPR000159">
    <property type="entry name" value="RA_dom"/>
</dbReference>
<evidence type="ECO:0000256" key="1">
    <source>
        <dbReference type="SAM" id="Coils"/>
    </source>
</evidence>
<dbReference type="AlphaFoldDB" id="A0A8C4RTR9"/>
<dbReference type="GO" id="GO:0007165">
    <property type="term" value="P:signal transduction"/>
    <property type="evidence" value="ECO:0007669"/>
    <property type="project" value="InterPro"/>
</dbReference>
<reference evidence="4" key="3">
    <citation type="submission" date="2025-09" db="UniProtKB">
        <authorList>
            <consortium name="Ensembl"/>
        </authorList>
    </citation>
    <scope>IDENTIFICATION</scope>
</reference>
<protein>
    <submittedName>
        <fullName evidence="4">Ras association domain family member 5</fullName>
    </submittedName>
</protein>
<evidence type="ECO:0000313" key="5">
    <source>
        <dbReference type="Proteomes" id="UP000694620"/>
    </source>
</evidence>
<dbReference type="PROSITE" id="PS50951">
    <property type="entry name" value="SARAH"/>
    <property type="match status" value="1"/>
</dbReference>
<keyword evidence="5" id="KW-1185">Reference proteome</keyword>
<dbReference type="Ensembl" id="ENSECRT00000006754.1">
    <property type="protein sequence ID" value="ENSECRP00000006647.1"/>
    <property type="gene ID" value="ENSECRG00000004431.1"/>
</dbReference>
<feature type="domain" description="Ras-associating" evidence="2">
    <location>
        <begin position="109"/>
        <end position="195"/>
    </location>
</feature>
<dbReference type="GeneID" id="114647962"/>
<dbReference type="GO" id="GO:0005634">
    <property type="term" value="C:nucleus"/>
    <property type="evidence" value="ECO:0007669"/>
    <property type="project" value="TreeGrafter"/>
</dbReference>
<dbReference type="InterPro" id="IPR033614">
    <property type="entry name" value="RASSF1-6"/>
</dbReference>
<accession>A0A8C4RTR9</accession>
<organism evidence="4 5">
    <name type="scientific">Erpetoichthys calabaricus</name>
    <name type="common">Rope fish</name>
    <name type="synonym">Calamoichthys calabaricus</name>
    <dbReference type="NCBI Taxonomy" id="27687"/>
    <lineage>
        <taxon>Eukaryota</taxon>
        <taxon>Metazoa</taxon>
        <taxon>Chordata</taxon>
        <taxon>Craniata</taxon>
        <taxon>Vertebrata</taxon>
        <taxon>Euteleostomi</taxon>
        <taxon>Actinopterygii</taxon>
        <taxon>Polypteriformes</taxon>
        <taxon>Polypteridae</taxon>
        <taxon>Erpetoichthys</taxon>
    </lineage>
</organism>
<evidence type="ECO:0000259" key="3">
    <source>
        <dbReference type="PROSITE" id="PS50951"/>
    </source>
</evidence>
<dbReference type="InterPro" id="IPR029071">
    <property type="entry name" value="Ubiquitin-like_domsf"/>
</dbReference>
<dbReference type="Gene3D" id="1.20.5.110">
    <property type="match status" value="1"/>
</dbReference>
<dbReference type="PANTHER" id="PTHR22738">
    <property type="entry name" value="RASSF"/>
    <property type="match status" value="1"/>
</dbReference>
<dbReference type="PROSITE" id="PS50200">
    <property type="entry name" value="RA"/>
    <property type="match status" value="1"/>
</dbReference>
<proteinExistence type="predicted"/>
<evidence type="ECO:0000259" key="2">
    <source>
        <dbReference type="PROSITE" id="PS50200"/>
    </source>
</evidence>
<dbReference type="PANTHER" id="PTHR22738:SF9">
    <property type="entry name" value="RAS ASSOCIATION DOMAIN-CONTAINING PROTEIN 5"/>
    <property type="match status" value="1"/>
</dbReference>
<dbReference type="RefSeq" id="XP_028652530.1">
    <property type="nucleotide sequence ID" value="XM_028796697.2"/>
</dbReference>
<dbReference type="Pfam" id="PF16517">
    <property type="entry name" value="Nore1-SARAH"/>
    <property type="match status" value="1"/>
</dbReference>
<gene>
    <name evidence="4" type="primary">RASSF5</name>
    <name evidence="4" type="synonym">rassf5</name>
</gene>
<dbReference type="SMART" id="SM00314">
    <property type="entry name" value="RA"/>
    <property type="match status" value="1"/>
</dbReference>
<name>A0A8C4RTR9_ERPCA</name>
<dbReference type="InterPro" id="IPR011524">
    <property type="entry name" value="SARAH_dom"/>
</dbReference>
<dbReference type="Proteomes" id="UP000694620">
    <property type="component" value="Chromosome 3"/>
</dbReference>